<dbReference type="AlphaFoldDB" id="A0A3G2HWY7"/>
<organism evidence="1 2">
    <name type="scientific">Alcaligenes aquatilis</name>
    <dbReference type="NCBI Taxonomy" id="323284"/>
    <lineage>
        <taxon>Bacteria</taxon>
        <taxon>Pseudomonadati</taxon>
        <taxon>Pseudomonadota</taxon>
        <taxon>Betaproteobacteria</taxon>
        <taxon>Burkholderiales</taxon>
        <taxon>Alcaligenaceae</taxon>
        <taxon>Alcaligenes</taxon>
    </lineage>
</organism>
<evidence type="ECO:0000313" key="2">
    <source>
        <dbReference type="Proteomes" id="UP000268070"/>
    </source>
</evidence>
<proteinExistence type="predicted"/>
<dbReference type="OrthoDB" id="7032552at2"/>
<accession>A0A3G2HWY7</accession>
<reference evidence="1 2" key="1">
    <citation type="submission" date="2018-09" db="EMBL/GenBank/DDBJ databases">
        <title>Complete genome sequence of the hydrocarbonoclastic bacterium Alcaligenes aquatilis QD168, isolated from a crude-oil polluted marine sediment of Central Chile.</title>
        <authorList>
            <person name="Duran R.E."/>
            <person name="Barra B."/>
            <person name="Salva-Serra F."/>
            <person name="Mendez V."/>
            <person name="Moore E.R.B."/>
            <person name="Seeger M."/>
        </authorList>
    </citation>
    <scope>NUCLEOTIDE SEQUENCE [LARGE SCALE GENOMIC DNA]</scope>
    <source>
        <strain evidence="1 2">QD168</strain>
    </source>
</reference>
<evidence type="ECO:0000313" key="1">
    <source>
        <dbReference type="EMBL" id="AYN21573.1"/>
    </source>
</evidence>
<name>A0A3G2HWY7_9BURK</name>
<protein>
    <submittedName>
        <fullName evidence="1">Uncharacterized protein</fullName>
    </submittedName>
</protein>
<dbReference type="RefSeq" id="WP_121739300.1">
    <property type="nucleotide sequence ID" value="NZ_CP032153.1"/>
</dbReference>
<dbReference type="KEGG" id="aaqu:D3M96_14155"/>
<sequence>MSEFKYGPFSFETSEKLFIHGHQSVRWHMNYGGDQLAEKVLPTGEPKTAIVEAFSSYRSSFIGQHQPQIARVNKRDASIARLVTSTETTGGIGRVIDSFTVRAPIPGLSSGLIDDRYPTWIIVDGQINAPMSEAEFDRLKAAHAEIPDDTEIKERQLRLGWIVGLLPGEIFSIEPESWRAPTSWELRHLVGEGSFSGKSGAEIAQLVGMSATNFRKYTASDDAKNRQAISFAAWHLLLHRLDVQRLPGHSA</sequence>
<dbReference type="Proteomes" id="UP000268070">
    <property type="component" value="Chromosome"/>
</dbReference>
<gene>
    <name evidence="1" type="ORF">D3M96_14155</name>
</gene>
<dbReference type="EMBL" id="CP032153">
    <property type="protein sequence ID" value="AYN21573.1"/>
    <property type="molecule type" value="Genomic_DNA"/>
</dbReference>